<protein>
    <submittedName>
        <fullName evidence="6">Precorrin-8X methylmutase</fullName>
    </submittedName>
</protein>
<sequence>MHRGLPGRRHRGARVTATRTVHPIEAESFRRLRARLDTSHFPPLTRAVVERVIHSSADLGYADDLVCDEAALRQAHFALHRTNAPIVTDVEMVAAGITARPTVCRLAEAKSAADLTRSAHAVHLAYDEVGPGAVWVIGCAPTALEELIRLGTRPALVIGLPVGFVGAAESKAALRESGLPAVSNISEKGGSAVAAAALNALLYTPAPTSTTSKESQ</sequence>
<dbReference type="InterPro" id="IPR036588">
    <property type="entry name" value="CobH/CbiC_sf"/>
</dbReference>
<evidence type="ECO:0000256" key="2">
    <source>
        <dbReference type="ARBA" id="ARBA00009774"/>
    </source>
</evidence>
<reference evidence="6 7" key="1">
    <citation type="submission" date="2020-02" db="EMBL/GenBank/DDBJ databases">
        <title>Whole-genome analyses of novel actinobacteria.</title>
        <authorList>
            <person name="Sahin N."/>
        </authorList>
    </citation>
    <scope>NUCLEOTIDE SEQUENCE [LARGE SCALE GENOMIC DNA]</scope>
    <source>
        <strain evidence="6 7">A7024</strain>
    </source>
</reference>
<dbReference type="Pfam" id="PF02570">
    <property type="entry name" value="CbiC"/>
    <property type="match status" value="1"/>
</dbReference>
<evidence type="ECO:0000256" key="4">
    <source>
        <dbReference type="ARBA" id="ARBA00023235"/>
    </source>
</evidence>
<comment type="pathway">
    <text evidence="1">Cofactor biosynthesis; adenosylcobalamin biosynthesis.</text>
</comment>
<evidence type="ECO:0000313" key="6">
    <source>
        <dbReference type="EMBL" id="NGN67939.1"/>
    </source>
</evidence>
<keyword evidence="7" id="KW-1185">Reference proteome</keyword>
<dbReference type="InterPro" id="IPR003722">
    <property type="entry name" value="Cbl_synth_CobH/CbiC"/>
</dbReference>
<accession>A0A6G4U6S4</accession>
<proteinExistence type="inferred from homology"/>
<evidence type="ECO:0000259" key="5">
    <source>
        <dbReference type="Pfam" id="PF02570"/>
    </source>
</evidence>
<name>A0A6G4U6S4_9ACTN</name>
<evidence type="ECO:0000313" key="7">
    <source>
        <dbReference type="Proteomes" id="UP000481583"/>
    </source>
</evidence>
<dbReference type="Gene3D" id="3.40.50.10230">
    <property type="entry name" value="Cobalamin biosynthesis CobH/CbiC, precorrin-8X methylmutase"/>
    <property type="match status" value="1"/>
</dbReference>
<comment type="similarity">
    <text evidence="2">Belongs to the CobH/CbiC family.</text>
</comment>
<feature type="domain" description="Cobalamin biosynthesis precorrin-8X methylmutase CobH/CbiC" evidence="5">
    <location>
        <begin position="24"/>
        <end position="203"/>
    </location>
</feature>
<comment type="caution">
    <text evidence="6">The sequence shown here is derived from an EMBL/GenBank/DDBJ whole genome shotgun (WGS) entry which is preliminary data.</text>
</comment>
<dbReference type="GO" id="GO:0016993">
    <property type="term" value="F:precorrin-8X methylmutase activity"/>
    <property type="evidence" value="ECO:0007669"/>
    <property type="project" value="InterPro"/>
</dbReference>
<dbReference type="AlphaFoldDB" id="A0A6G4U6S4"/>
<evidence type="ECO:0000256" key="3">
    <source>
        <dbReference type="ARBA" id="ARBA00022573"/>
    </source>
</evidence>
<dbReference type="UniPathway" id="UPA00148"/>
<dbReference type="EMBL" id="JAAKZV010000172">
    <property type="protein sequence ID" value="NGN67939.1"/>
    <property type="molecule type" value="Genomic_DNA"/>
</dbReference>
<evidence type="ECO:0000256" key="1">
    <source>
        <dbReference type="ARBA" id="ARBA00004953"/>
    </source>
</evidence>
<dbReference type="SUPFAM" id="SSF63965">
    <property type="entry name" value="Precorrin-8X methylmutase CbiC/CobH"/>
    <property type="match status" value="1"/>
</dbReference>
<dbReference type="Proteomes" id="UP000481583">
    <property type="component" value="Unassembled WGS sequence"/>
</dbReference>
<dbReference type="PANTHER" id="PTHR43588:SF1">
    <property type="entry name" value="COBALT-PRECORRIN-8 METHYLMUTASE"/>
    <property type="match status" value="1"/>
</dbReference>
<organism evidence="6 7">
    <name type="scientific">Streptomyces coryli</name>
    <dbReference type="NCBI Taxonomy" id="1128680"/>
    <lineage>
        <taxon>Bacteria</taxon>
        <taxon>Bacillati</taxon>
        <taxon>Actinomycetota</taxon>
        <taxon>Actinomycetes</taxon>
        <taxon>Kitasatosporales</taxon>
        <taxon>Streptomycetaceae</taxon>
        <taxon>Streptomyces</taxon>
    </lineage>
</organism>
<keyword evidence="4" id="KW-0413">Isomerase</keyword>
<keyword evidence="3" id="KW-0169">Cobalamin biosynthesis</keyword>
<gene>
    <name evidence="6" type="ORF">G5C51_29080</name>
</gene>
<dbReference type="GO" id="GO:0009236">
    <property type="term" value="P:cobalamin biosynthetic process"/>
    <property type="evidence" value="ECO:0007669"/>
    <property type="project" value="UniProtKB-UniPathway"/>
</dbReference>
<dbReference type="PANTHER" id="PTHR43588">
    <property type="entry name" value="COBALT-PRECORRIN-8 METHYLMUTASE"/>
    <property type="match status" value="1"/>
</dbReference>